<keyword evidence="2" id="KW-1185">Reference proteome</keyword>
<name>A0A812T064_SYMPI</name>
<evidence type="ECO:0000313" key="1">
    <source>
        <dbReference type="EMBL" id="CAE7509972.1"/>
    </source>
</evidence>
<evidence type="ECO:0000313" key="2">
    <source>
        <dbReference type="Proteomes" id="UP000649617"/>
    </source>
</evidence>
<dbReference type="SUPFAM" id="SSF53756">
    <property type="entry name" value="UDP-Glycosyltransferase/glycogen phosphorylase"/>
    <property type="match status" value="1"/>
</dbReference>
<gene>
    <name evidence="1" type="ORF">SPIL2461_LOCUS13255</name>
</gene>
<reference evidence="1" key="1">
    <citation type="submission" date="2021-02" db="EMBL/GenBank/DDBJ databases">
        <authorList>
            <person name="Dougan E. K."/>
            <person name="Rhodes N."/>
            <person name="Thang M."/>
            <person name="Chan C."/>
        </authorList>
    </citation>
    <scope>NUCLEOTIDE SEQUENCE</scope>
</reference>
<sequence length="429" mass="48001">MVMKSSLHVRHRDSLKVHFTTVLFYHFYHQERSPCACRTRSWCLPFWTRYVTNSSVDVWLAARDEQKTLYRMDRSGCLRNSGHSLASNYFAEPIDLMFVFEINALMHPMTRVMPARRVLLYPTYDLSDDQIANFEDLGVSVLPDDAILKPPNPSFRKTLDEAIMQRQRRLQRPKDKLLIFPADIRPIKGQLDFLSGLLFEGARKPSAVQRLRGLTIVVAGGCDGNQTYCNEVVTLTQKINAEKLLNVVVADQLKDEELAQLFTASLGIVMHSVIDCNPRVIYEGLVTDTPFYVTESTRLPPLIQHLGHVTDGDPALVAERLADFVELCEAGGFTGRAREFARRHLTEADIYRKMVEWMDQKYLSGKETQPIIRGEEALDSFGGGLGNILGGAGLGGLGLAGLGGSTGSLSLAEYHGNGVEIRSGHLQRF</sequence>
<comment type="caution">
    <text evidence="1">The sequence shown here is derived from an EMBL/GenBank/DDBJ whole genome shotgun (WGS) entry which is preliminary data.</text>
</comment>
<dbReference type="Proteomes" id="UP000649617">
    <property type="component" value="Unassembled WGS sequence"/>
</dbReference>
<dbReference type="EMBL" id="CAJNIZ010028668">
    <property type="protein sequence ID" value="CAE7509972.1"/>
    <property type="molecule type" value="Genomic_DNA"/>
</dbReference>
<dbReference type="Gene3D" id="3.40.50.2000">
    <property type="entry name" value="Glycogen Phosphorylase B"/>
    <property type="match status" value="1"/>
</dbReference>
<protein>
    <recommendedName>
        <fullName evidence="3">Glycosyl transferase family 1 domain-containing protein</fullName>
    </recommendedName>
</protein>
<dbReference type="AlphaFoldDB" id="A0A812T064"/>
<organism evidence="1 2">
    <name type="scientific">Symbiodinium pilosum</name>
    <name type="common">Dinoflagellate</name>
    <dbReference type="NCBI Taxonomy" id="2952"/>
    <lineage>
        <taxon>Eukaryota</taxon>
        <taxon>Sar</taxon>
        <taxon>Alveolata</taxon>
        <taxon>Dinophyceae</taxon>
        <taxon>Suessiales</taxon>
        <taxon>Symbiodiniaceae</taxon>
        <taxon>Symbiodinium</taxon>
    </lineage>
</organism>
<dbReference type="OrthoDB" id="436062at2759"/>
<accession>A0A812T064</accession>
<proteinExistence type="predicted"/>
<evidence type="ECO:0008006" key="3">
    <source>
        <dbReference type="Google" id="ProtNLM"/>
    </source>
</evidence>